<dbReference type="EMBL" id="KV749965">
    <property type="protein sequence ID" value="OCL06866.1"/>
    <property type="molecule type" value="Genomic_DNA"/>
</dbReference>
<proteinExistence type="predicted"/>
<feature type="chain" id="PRO_5034052265" evidence="1">
    <location>
        <begin position="24"/>
        <end position="62"/>
    </location>
</feature>
<name>A0A8E2EYH7_9PEZI</name>
<evidence type="ECO:0000313" key="2">
    <source>
        <dbReference type="EMBL" id="OCL06866.1"/>
    </source>
</evidence>
<keyword evidence="1" id="KW-0732">Signal</keyword>
<sequence>MAVWRWIMMALVCWCLLVGAGWSQKKWLVAGHKKLLQAFLAARSMREIAMNQEIYIFRNRDL</sequence>
<accession>A0A8E2EYH7</accession>
<dbReference type="AlphaFoldDB" id="A0A8E2EYH7"/>
<organism evidence="2 3">
    <name type="scientific">Glonium stellatum</name>
    <dbReference type="NCBI Taxonomy" id="574774"/>
    <lineage>
        <taxon>Eukaryota</taxon>
        <taxon>Fungi</taxon>
        <taxon>Dikarya</taxon>
        <taxon>Ascomycota</taxon>
        <taxon>Pezizomycotina</taxon>
        <taxon>Dothideomycetes</taxon>
        <taxon>Pleosporomycetidae</taxon>
        <taxon>Gloniales</taxon>
        <taxon>Gloniaceae</taxon>
        <taxon>Glonium</taxon>
    </lineage>
</organism>
<evidence type="ECO:0000256" key="1">
    <source>
        <dbReference type="SAM" id="SignalP"/>
    </source>
</evidence>
<protein>
    <submittedName>
        <fullName evidence="2">Uncharacterized protein</fullName>
    </submittedName>
</protein>
<evidence type="ECO:0000313" key="3">
    <source>
        <dbReference type="Proteomes" id="UP000250140"/>
    </source>
</evidence>
<reference evidence="2 3" key="1">
    <citation type="journal article" date="2016" name="Nat. Commun.">
        <title>Ectomycorrhizal ecology is imprinted in the genome of the dominant symbiotic fungus Cenococcum geophilum.</title>
        <authorList>
            <consortium name="DOE Joint Genome Institute"/>
            <person name="Peter M."/>
            <person name="Kohler A."/>
            <person name="Ohm R.A."/>
            <person name="Kuo A."/>
            <person name="Krutzmann J."/>
            <person name="Morin E."/>
            <person name="Arend M."/>
            <person name="Barry K.W."/>
            <person name="Binder M."/>
            <person name="Choi C."/>
            <person name="Clum A."/>
            <person name="Copeland A."/>
            <person name="Grisel N."/>
            <person name="Haridas S."/>
            <person name="Kipfer T."/>
            <person name="LaButti K."/>
            <person name="Lindquist E."/>
            <person name="Lipzen A."/>
            <person name="Maire R."/>
            <person name="Meier B."/>
            <person name="Mihaltcheva S."/>
            <person name="Molinier V."/>
            <person name="Murat C."/>
            <person name="Poggeler S."/>
            <person name="Quandt C.A."/>
            <person name="Sperisen C."/>
            <person name="Tritt A."/>
            <person name="Tisserant E."/>
            <person name="Crous P.W."/>
            <person name="Henrissat B."/>
            <person name="Nehls U."/>
            <person name="Egli S."/>
            <person name="Spatafora J.W."/>
            <person name="Grigoriev I.V."/>
            <person name="Martin F.M."/>
        </authorList>
    </citation>
    <scope>NUCLEOTIDE SEQUENCE [LARGE SCALE GENOMIC DNA]</scope>
    <source>
        <strain evidence="2 3">CBS 207.34</strain>
    </source>
</reference>
<feature type="signal peptide" evidence="1">
    <location>
        <begin position="1"/>
        <end position="23"/>
    </location>
</feature>
<keyword evidence="3" id="KW-1185">Reference proteome</keyword>
<gene>
    <name evidence="2" type="ORF">AOQ84DRAFT_355276</name>
</gene>
<dbReference type="Proteomes" id="UP000250140">
    <property type="component" value="Unassembled WGS sequence"/>
</dbReference>